<comment type="caution">
    <text evidence="2">The sequence shown here is derived from an EMBL/GenBank/DDBJ whole genome shotgun (WGS) entry which is preliminary data.</text>
</comment>
<accession>A0A2M9G5W1</accession>
<organism evidence="2 3">
    <name type="scientific">Minwuia thermotolerans</name>
    <dbReference type="NCBI Taxonomy" id="2056226"/>
    <lineage>
        <taxon>Bacteria</taxon>
        <taxon>Pseudomonadati</taxon>
        <taxon>Pseudomonadota</taxon>
        <taxon>Alphaproteobacteria</taxon>
        <taxon>Minwuiales</taxon>
        <taxon>Minwuiaceae</taxon>
        <taxon>Minwuia</taxon>
    </lineage>
</organism>
<dbReference type="InterPro" id="IPR008775">
    <property type="entry name" value="Phytyl_CoA_dOase-like"/>
</dbReference>
<dbReference type="PANTHER" id="PTHR20883:SF48">
    <property type="entry name" value="ECTOINE DIOXYGENASE"/>
    <property type="match status" value="1"/>
</dbReference>
<dbReference type="SUPFAM" id="SSF51197">
    <property type="entry name" value="Clavaminate synthase-like"/>
    <property type="match status" value="1"/>
</dbReference>
<dbReference type="GO" id="GO:0016706">
    <property type="term" value="F:2-oxoglutarate-dependent dioxygenase activity"/>
    <property type="evidence" value="ECO:0007669"/>
    <property type="project" value="UniProtKB-ARBA"/>
</dbReference>
<evidence type="ECO:0000313" key="2">
    <source>
        <dbReference type="EMBL" id="PJK31056.1"/>
    </source>
</evidence>
<name>A0A2M9G5W1_9PROT</name>
<evidence type="ECO:0000256" key="1">
    <source>
        <dbReference type="ARBA" id="ARBA00001954"/>
    </source>
</evidence>
<proteinExistence type="predicted"/>
<protein>
    <recommendedName>
        <fullName evidence="4">Phytanoyl-CoA dioxygenase</fullName>
    </recommendedName>
</protein>
<dbReference type="GO" id="GO:0005506">
    <property type="term" value="F:iron ion binding"/>
    <property type="evidence" value="ECO:0007669"/>
    <property type="project" value="UniProtKB-ARBA"/>
</dbReference>
<dbReference type="OrthoDB" id="7359449at2"/>
<sequence>MAINDFIEPQAFVPAEPGPGLDAATAEAFNRDGYVILRGHVPAETLGAIRADVEGLVSQNHRSQKDIHLKSAAIENAMRSDVVQGTIERFNGPSELLQSFAFTKLPNEVRTKHWHQDGVYWGLSDSRVCCLFVPMTATNEDNGCIWFVPGTHRLGRMYHWVATDEFGLENLECDMSAFREPVPMILEPGDAVVAHTYTVHGSFHNTTDEPRISLGFHFRHRDTELRLPEPYRKARAARLGRNPATAA</sequence>
<dbReference type="Proteomes" id="UP000229498">
    <property type="component" value="Unassembled WGS sequence"/>
</dbReference>
<dbReference type="Gene3D" id="2.60.120.620">
    <property type="entry name" value="q2cbj1_9rhob like domain"/>
    <property type="match status" value="1"/>
</dbReference>
<comment type="cofactor">
    <cofactor evidence="1">
        <name>Fe(2+)</name>
        <dbReference type="ChEBI" id="CHEBI:29033"/>
    </cofactor>
</comment>
<dbReference type="RefSeq" id="WP_109792475.1">
    <property type="nucleotide sequence ID" value="NZ_PHIG01000011.1"/>
</dbReference>
<dbReference type="AlphaFoldDB" id="A0A2M9G5W1"/>
<evidence type="ECO:0008006" key="4">
    <source>
        <dbReference type="Google" id="ProtNLM"/>
    </source>
</evidence>
<gene>
    <name evidence="2" type="ORF">CVT23_04130</name>
</gene>
<dbReference type="PANTHER" id="PTHR20883">
    <property type="entry name" value="PHYTANOYL-COA DIOXYGENASE DOMAIN CONTAINING 1"/>
    <property type="match status" value="1"/>
</dbReference>
<dbReference type="EMBL" id="PHIG01000011">
    <property type="protein sequence ID" value="PJK31056.1"/>
    <property type="molecule type" value="Genomic_DNA"/>
</dbReference>
<reference evidence="2 3" key="1">
    <citation type="submission" date="2017-11" db="EMBL/GenBank/DDBJ databases">
        <title>Draft genome sequence of Rhizobiales bacterium SY3-13.</title>
        <authorList>
            <person name="Sun C."/>
        </authorList>
    </citation>
    <scope>NUCLEOTIDE SEQUENCE [LARGE SCALE GENOMIC DNA]</scope>
    <source>
        <strain evidence="2 3">SY3-13</strain>
    </source>
</reference>
<keyword evidence="3" id="KW-1185">Reference proteome</keyword>
<dbReference type="Pfam" id="PF05721">
    <property type="entry name" value="PhyH"/>
    <property type="match status" value="1"/>
</dbReference>
<evidence type="ECO:0000313" key="3">
    <source>
        <dbReference type="Proteomes" id="UP000229498"/>
    </source>
</evidence>